<evidence type="ECO:0000259" key="8">
    <source>
        <dbReference type="PROSITE" id="PS50928"/>
    </source>
</evidence>
<reference evidence="9" key="2">
    <citation type="submission" date="2023-07" db="EMBL/GenBank/DDBJ databases">
        <authorList>
            <person name="Sun H."/>
        </authorList>
    </citation>
    <scope>NUCLEOTIDE SEQUENCE</scope>
    <source>
        <strain evidence="9">05753</strain>
    </source>
</reference>
<keyword evidence="4 7" id="KW-0812">Transmembrane</keyword>
<evidence type="ECO:0000256" key="4">
    <source>
        <dbReference type="ARBA" id="ARBA00022692"/>
    </source>
</evidence>
<sequence>MNEQTLTQNSASGAPRSPASFASSSRWLLWSGIIMLCAWVLVPIYLVALGALGGRQGVYQWPKSFLPTGISLEPFILFLTTEGVVHSFFNSLGAAGITVALSILLGAPAGYALARYNFWGKDSYRLLVLLTRAFPLAILALPLTVSFIRLGLYDTVLGVGLIHTVLALPFAALVTQGIFLGVPKELEEAAWVFGCTRLQAFFKVVAPLALPGLVATAVFAFVISWNEVFAASVLTVRNRTLTAYLLTVLSESPMHYRFAGGLLLILPSVVFIFAVRRYLFAIWGISSK</sequence>
<evidence type="ECO:0000313" key="10">
    <source>
        <dbReference type="Proteomes" id="UP001169006"/>
    </source>
</evidence>
<name>A0ABT8SW67_9HYPH</name>
<evidence type="ECO:0000256" key="2">
    <source>
        <dbReference type="ARBA" id="ARBA00022448"/>
    </source>
</evidence>
<keyword evidence="10" id="KW-1185">Reference proteome</keyword>
<keyword evidence="2 7" id="KW-0813">Transport</keyword>
<comment type="caution">
    <text evidence="9">The sequence shown here is derived from an EMBL/GenBank/DDBJ whole genome shotgun (WGS) entry which is preliminary data.</text>
</comment>
<proteinExistence type="inferred from homology"/>
<feature type="domain" description="ABC transmembrane type-1" evidence="8">
    <location>
        <begin position="88"/>
        <end position="275"/>
    </location>
</feature>
<dbReference type="InterPro" id="IPR000515">
    <property type="entry name" value="MetI-like"/>
</dbReference>
<protein>
    <submittedName>
        <fullName evidence="9">Carbohydrate ABC transporter permease</fullName>
    </submittedName>
</protein>
<evidence type="ECO:0000256" key="3">
    <source>
        <dbReference type="ARBA" id="ARBA00022475"/>
    </source>
</evidence>
<feature type="transmembrane region" description="Helical" evidence="7">
    <location>
        <begin position="126"/>
        <end position="148"/>
    </location>
</feature>
<dbReference type="PANTHER" id="PTHR32243:SF18">
    <property type="entry name" value="INNER MEMBRANE ABC TRANSPORTER PERMEASE PROTEIN YCJP"/>
    <property type="match status" value="1"/>
</dbReference>
<keyword evidence="5 7" id="KW-1133">Transmembrane helix</keyword>
<dbReference type="SUPFAM" id="SSF161098">
    <property type="entry name" value="MetI-like"/>
    <property type="match status" value="1"/>
</dbReference>
<organism evidence="9 10">
    <name type="scientific">Rhizobium oryzicola</name>
    <dbReference type="NCBI Taxonomy" id="1232668"/>
    <lineage>
        <taxon>Bacteria</taxon>
        <taxon>Pseudomonadati</taxon>
        <taxon>Pseudomonadota</taxon>
        <taxon>Alphaproteobacteria</taxon>
        <taxon>Hyphomicrobiales</taxon>
        <taxon>Rhizobiaceae</taxon>
        <taxon>Rhizobium/Agrobacterium group</taxon>
        <taxon>Rhizobium</taxon>
    </lineage>
</organism>
<comment type="similarity">
    <text evidence="7">Belongs to the binding-protein-dependent transport system permease family.</text>
</comment>
<dbReference type="Pfam" id="PF00528">
    <property type="entry name" value="BPD_transp_1"/>
    <property type="match status" value="1"/>
</dbReference>
<dbReference type="InterPro" id="IPR050901">
    <property type="entry name" value="BP-dep_ABC_trans_perm"/>
</dbReference>
<dbReference type="CDD" id="cd06261">
    <property type="entry name" value="TM_PBP2"/>
    <property type="match status" value="1"/>
</dbReference>
<gene>
    <name evidence="9" type="ORF">Q2T52_10825</name>
</gene>
<feature type="transmembrane region" description="Helical" evidence="7">
    <location>
        <begin position="160"/>
        <end position="183"/>
    </location>
</feature>
<feature type="transmembrane region" description="Helical" evidence="7">
    <location>
        <begin position="27"/>
        <end position="52"/>
    </location>
</feature>
<dbReference type="RefSeq" id="WP_302076760.1">
    <property type="nucleotide sequence ID" value="NZ_JAUKWQ010000003.1"/>
</dbReference>
<evidence type="ECO:0000256" key="5">
    <source>
        <dbReference type="ARBA" id="ARBA00022989"/>
    </source>
</evidence>
<feature type="transmembrane region" description="Helical" evidence="7">
    <location>
        <begin position="204"/>
        <end position="225"/>
    </location>
</feature>
<evidence type="ECO:0000313" key="9">
    <source>
        <dbReference type="EMBL" id="MDO1582586.1"/>
    </source>
</evidence>
<dbReference type="PANTHER" id="PTHR32243">
    <property type="entry name" value="MALTOSE TRANSPORT SYSTEM PERMEASE-RELATED"/>
    <property type="match status" value="1"/>
</dbReference>
<dbReference type="Proteomes" id="UP001169006">
    <property type="component" value="Unassembled WGS sequence"/>
</dbReference>
<feature type="transmembrane region" description="Helical" evidence="7">
    <location>
        <begin position="258"/>
        <end position="279"/>
    </location>
</feature>
<dbReference type="Gene3D" id="1.10.3720.10">
    <property type="entry name" value="MetI-like"/>
    <property type="match status" value="1"/>
</dbReference>
<evidence type="ECO:0000256" key="7">
    <source>
        <dbReference type="RuleBase" id="RU363032"/>
    </source>
</evidence>
<dbReference type="EMBL" id="JAUKWQ010000003">
    <property type="protein sequence ID" value="MDO1582586.1"/>
    <property type="molecule type" value="Genomic_DNA"/>
</dbReference>
<accession>A0ABT8SW67</accession>
<reference evidence="9" key="1">
    <citation type="journal article" date="2015" name="Int. J. Syst. Evol. Microbiol.">
        <title>Rhizobium oryzicola sp. nov., potential plant-growth-promoting endophytic bacteria isolated from rice roots.</title>
        <authorList>
            <person name="Zhang X.X."/>
            <person name="Gao J.S."/>
            <person name="Cao Y.H."/>
            <person name="Sheirdil R.A."/>
            <person name="Wang X.C."/>
            <person name="Zhang L."/>
        </authorList>
    </citation>
    <scope>NUCLEOTIDE SEQUENCE</scope>
    <source>
        <strain evidence="9">05753</strain>
    </source>
</reference>
<dbReference type="PROSITE" id="PS50928">
    <property type="entry name" value="ABC_TM1"/>
    <property type="match status" value="1"/>
</dbReference>
<evidence type="ECO:0000256" key="1">
    <source>
        <dbReference type="ARBA" id="ARBA00004651"/>
    </source>
</evidence>
<evidence type="ECO:0000256" key="6">
    <source>
        <dbReference type="ARBA" id="ARBA00023136"/>
    </source>
</evidence>
<keyword evidence="3" id="KW-1003">Cell membrane</keyword>
<keyword evidence="6 7" id="KW-0472">Membrane</keyword>
<feature type="transmembrane region" description="Helical" evidence="7">
    <location>
        <begin position="92"/>
        <end position="114"/>
    </location>
</feature>
<comment type="subcellular location">
    <subcellularLocation>
        <location evidence="1 7">Cell membrane</location>
        <topology evidence="1 7">Multi-pass membrane protein</topology>
    </subcellularLocation>
</comment>
<dbReference type="InterPro" id="IPR035906">
    <property type="entry name" value="MetI-like_sf"/>
</dbReference>